<organism evidence="1 2">
    <name type="scientific">Candidatus Methanoperedens nitratireducens</name>
    <dbReference type="NCBI Taxonomy" id="1392998"/>
    <lineage>
        <taxon>Archaea</taxon>
        <taxon>Methanobacteriati</taxon>
        <taxon>Methanobacteriota</taxon>
        <taxon>Stenosarchaea group</taxon>
        <taxon>Methanomicrobia</taxon>
        <taxon>Methanosarcinales</taxon>
        <taxon>ANME-2 cluster</taxon>
        <taxon>Candidatus Methanoperedentaceae</taxon>
        <taxon>Candidatus Methanoperedens</taxon>
    </lineage>
</organism>
<keyword evidence="2" id="KW-1185">Reference proteome</keyword>
<dbReference type="RefSeq" id="WP_179293728.1">
    <property type="nucleotide sequence ID" value="NZ_FZMP01000010.1"/>
</dbReference>
<evidence type="ECO:0000313" key="1">
    <source>
        <dbReference type="EMBL" id="SNQ59122.1"/>
    </source>
</evidence>
<dbReference type="AlphaFoldDB" id="A0A284VIM9"/>
<accession>A0A284VIM9</accession>
<gene>
    <name evidence="1" type="ORF">MNV_1070012</name>
</gene>
<sequence length="68" mass="8062">MFLRKTRVEYESVNHSAGVLPEPDSYYDNLTARQNLRIYAKLYYIDEKIREKRIVDLLELVGLSRAID</sequence>
<protein>
    <submittedName>
        <fullName evidence="1">Uncharacterized protein</fullName>
    </submittedName>
</protein>
<dbReference type="EMBL" id="FZMP01000010">
    <property type="protein sequence ID" value="SNQ59122.1"/>
    <property type="molecule type" value="Genomic_DNA"/>
</dbReference>
<proteinExistence type="predicted"/>
<evidence type="ECO:0000313" key="2">
    <source>
        <dbReference type="Proteomes" id="UP000218615"/>
    </source>
</evidence>
<dbReference type="Proteomes" id="UP000218615">
    <property type="component" value="Unassembled WGS sequence"/>
</dbReference>
<name>A0A284VIM9_9EURY</name>
<reference evidence="2" key="1">
    <citation type="submission" date="2017-06" db="EMBL/GenBank/DDBJ databases">
        <authorList>
            <person name="Cremers G."/>
        </authorList>
    </citation>
    <scope>NUCLEOTIDE SEQUENCE [LARGE SCALE GENOMIC DNA]</scope>
</reference>